<dbReference type="InterPro" id="IPR005467">
    <property type="entry name" value="His_kinase_dom"/>
</dbReference>
<dbReference type="SUPFAM" id="SSF47384">
    <property type="entry name" value="Homodimeric domain of signal transducing histidine kinase"/>
    <property type="match status" value="1"/>
</dbReference>
<evidence type="ECO:0000256" key="4">
    <source>
        <dbReference type="ARBA" id="ARBA00022475"/>
    </source>
</evidence>
<dbReference type="InterPro" id="IPR003661">
    <property type="entry name" value="HisK_dim/P_dom"/>
</dbReference>
<dbReference type="PRINTS" id="PR00344">
    <property type="entry name" value="BCTRLSENSOR"/>
</dbReference>
<sequence length="738" mass="83379">MDEHLSKIIICEKCGHKNKKSDTNCTQCGNPLHRDYYKGLWLRNVIITLGLFLLPFIILYFFVSSEATKHSENQVKQGLSYSIDVNALIIRSFLNERRTDLLSIAKSDIGHLDEINANTAFFQRFVTEKPWFDFIAIADTQGTVIFSTDTAKMKANIRDRNYFNESLKGAYHNSGIFYSDILDTTAMIISSPLFSKKDRIIGVIFASICLRTFYDLILELRIGQTSEIFLVDEQGVFLSSSRLGGKVLEERGHYKEDPNPHTKQKDILIHRDYRGENVICAYEKFDELHGYLVSEIDVEEALAPVIRLKNVMFSIFLIFGCILVVSSIVFSRQVTNVLKNLTHTLKVTLDDINEKKNVINTINVELRERLRDCESLSNQLRVSEEYIKNIIDSISSGLIAIDKNLCITYCNDFVKTFSAQDEVKINANVYDIFPILKKEEIKKQIDGIFLNKKPFRISKVPVGSDGKELILSIAGFPIMVMNDITGATLLINDITEQEQLHAQLADYEKLSALSQLALGAAHEINNPLLGITTYIELLLEEEKNVERKSRAKEVLDSAYRISETIRGLLNYARPTPPKFTKISLNKLISETLSFLHHQPLFKKVVIEKNLSDAVPQITADANQIRQVLTNIFINAAQSMPDGGKLTVVTRKVKFQELTEIEITDTGIGIPDEHLKKVFEPFFTTKKGGGTGLGLSISYSYVKNHSGEIAISSELEKGTRVTITLPIRQKATIKSEVIE</sequence>
<comment type="subcellular location">
    <subcellularLocation>
        <location evidence="2">Cell membrane</location>
        <topology evidence="2">Multi-pass membrane protein</topology>
    </subcellularLocation>
</comment>
<dbReference type="GO" id="GO:0005886">
    <property type="term" value="C:plasma membrane"/>
    <property type="evidence" value="ECO:0007669"/>
    <property type="project" value="UniProtKB-SubCell"/>
</dbReference>
<feature type="transmembrane region" description="Helical" evidence="14">
    <location>
        <begin position="41"/>
        <end position="63"/>
    </location>
</feature>
<keyword evidence="9" id="KW-0418">Kinase</keyword>
<dbReference type="PANTHER" id="PTHR43065">
    <property type="entry name" value="SENSOR HISTIDINE KINASE"/>
    <property type="match status" value="1"/>
</dbReference>
<dbReference type="InterPro" id="IPR036890">
    <property type="entry name" value="HATPase_C_sf"/>
</dbReference>
<dbReference type="CDD" id="cd00082">
    <property type="entry name" value="HisKA"/>
    <property type="match status" value="1"/>
</dbReference>
<evidence type="ECO:0000256" key="12">
    <source>
        <dbReference type="ARBA" id="ARBA00023012"/>
    </source>
</evidence>
<name>A0A0S8GKG2_UNCW3</name>
<evidence type="ECO:0000313" key="17">
    <source>
        <dbReference type="Proteomes" id="UP000051096"/>
    </source>
</evidence>
<comment type="caution">
    <text evidence="16">The sequence shown here is derived from an EMBL/GenBank/DDBJ whole genome shotgun (WGS) entry which is preliminary data.</text>
</comment>
<feature type="domain" description="Histidine kinase" evidence="15">
    <location>
        <begin position="519"/>
        <end position="728"/>
    </location>
</feature>
<keyword evidence="6" id="KW-0808">Transferase</keyword>
<dbReference type="InterPro" id="IPR000014">
    <property type="entry name" value="PAS"/>
</dbReference>
<gene>
    <name evidence="16" type="ORF">AMJ87_02285</name>
</gene>
<dbReference type="InterPro" id="IPR004358">
    <property type="entry name" value="Sig_transdc_His_kin-like_C"/>
</dbReference>
<keyword evidence="10" id="KW-0067">ATP-binding</keyword>
<organism evidence="16 17">
    <name type="scientific">candidate division WOR_3 bacterium SM23_60</name>
    <dbReference type="NCBI Taxonomy" id="1703780"/>
    <lineage>
        <taxon>Bacteria</taxon>
        <taxon>Bacteria division WOR-3</taxon>
    </lineage>
</organism>
<dbReference type="SUPFAM" id="SSF103190">
    <property type="entry name" value="Sensory domain-like"/>
    <property type="match status" value="1"/>
</dbReference>
<dbReference type="SUPFAM" id="SSF55874">
    <property type="entry name" value="ATPase domain of HSP90 chaperone/DNA topoisomerase II/histidine kinase"/>
    <property type="match status" value="1"/>
</dbReference>
<keyword evidence="5" id="KW-0597">Phosphoprotein</keyword>
<evidence type="ECO:0000256" key="1">
    <source>
        <dbReference type="ARBA" id="ARBA00000085"/>
    </source>
</evidence>
<comment type="catalytic activity">
    <reaction evidence="1">
        <text>ATP + protein L-histidine = ADP + protein N-phospho-L-histidine.</text>
        <dbReference type="EC" id="2.7.13.3"/>
    </reaction>
</comment>
<keyword evidence="4" id="KW-1003">Cell membrane</keyword>
<dbReference type="PANTHER" id="PTHR43065:SF10">
    <property type="entry name" value="PEROXIDE STRESS-ACTIVATED HISTIDINE KINASE MAK3"/>
    <property type="match status" value="1"/>
</dbReference>
<dbReference type="NCBIfam" id="TIGR00229">
    <property type="entry name" value="sensory_box"/>
    <property type="match status" value="1"/>
</dbReference>
<dbReference type="GO" id="GO:0005524">
    <property type="term" value="F:ATP binding"/>
    <property type="evidence" value="ECO:0007669"/>
    <property type="project" value="UniProtKB-KW"/>
</dbReference>
<dbReference type="InterPro" id="IPR035965">
    <property type="entry name" value="PAS-like_dom_sf"/>
</dbReference>
<dbReference type="InterPro" id="IPR033479">
    <property type="entry name" value="dCache_1"/>
</dbReference>
<accession>A0A0S8GKG2</accession>
<evidence type="ECO:0000256" key="13">
    <source>
        <dbReference type="ARBA" id="ARBA00023136"/>
    </source>
</evidence>
<keyword evidence="12" id="KW-0902">Two-component regulatory system</keyword>
<keyword evidence="7 14" id="KW-0812">Transmembrane</keyword>
<evidence type="ECO:0000256" key="6">
    <source>
        <dbReference type="ARBA" id="ARBA00022679"/>
    </source>
</evidence>
<reference evidence="16 17" key="1">
    <citation type="journal article" date="2015" name="Microbiome">
        <title>Genomic resolution of linkages in carbon, nitrogen, and sulfur cycling among widespread estuary sediment bacteria.</title>
        <authorList>
            <person name="Baker B.J."/>
            <person name="Lazar C.S."/>
            <person name="Teske A.P."/>
            <person name="Dick G.J."/>
        </authorList>
    </citation>
    <scope>NUCLEOTIDE SEQUENCE [LARGE SCALE GENOMIC DNA]</scope>
    <source>
        <strain evidence="16">SM23_60</strain>
    </source>
</reference>
<dbReference type="AlphaFoldDB" id="A0A0S8GKG2"/>
<dbReference type="Gene3D" id="3.30.450.20">
    <property type="entry name" value="PAS domain"/>
    <property type="match status" value="2"/>
</dbReference>
<dbReference type="SMART" id="SM00388">
    <property type="entry name" value="HisKA"/>
    <property type="match status" value="1"/>
</dbReference>
<dbReference type="GO" id="GO:0000155">
    <property type="term" value="F:phosphorelay sensor kinase activity"/>
    <property type="evidence" value="ECO:0007669"/>
    <property type="project" value="InterPro"/>
</dbReference>
<dbReference type="Proteomes" id="UP000051096">
    <property type="component" value="Unassembled WGS sequence"/>
</dbReference>
<evidence type="ECO:0000256" key="8">
    <source>
        <dbReference type="ARBA" id="ARBA00022741"/>
    </source>
</evidence>
<evidence type="ECO:0000313" key="16">
    <source>
        <dbReference type="EMBL" id="KPK73280.1"/>
    </source>
</evidence>
<evidence type="ECO:0000256" key="9">
    <source>
        <dbReference type="ARBA" id="ARBA00022777"/>
    </source>
</evidence>
<dbReference type="InterPro" id="IPR003594">
    <property type="entry name" value="HATPase_dom"/>
</dbReference>
<evidence type="ECO:0000256" key="11">
    <source>
        <dbReference type="ARBA" id="ARBA00022989"/>
    </source>
</evidence>
<dbReference type="CDD" id="cd12914">
    <property type="entry name" value="PDC1_DGC_like"/>
    <property type="match status" value="1"/>
</dbReference>
<dbReference type="InterPro" id="IPR036097">
    <property type="entry name" value="HisK_dim/P_sf"/>
</dbReference>
<dbReference type="SUPFAM" id="SSF55785">
    <property type="entry name" value="PYP-like sensor domain (PAS domain)"/>
    <property type="match status" value="1"/>
</dbReference>
<evidence type="ECO:0000256" key="2">
    <source>
        <dbReference type="ARBA" id="ARBA00004651"/>
    </source>
</evidence>
<dbReference type="Gene3D" id="3.30.565.10">
    <property type="entry name" value="Histidine kinase-like ATPase, C-terminal domain"/>
    <property type="match status" value="1"/>
</dbReference>
<dbReference type="InterPro" id="IPR029151">
    <property type="entry name" value="Sensor-like_sf"/>
</dbReference>
<dbReference type="Pfam" id="PF00512">
    <property type="entry name" value="HisKA"/>
    <property type="match status" value="1"/>
</dbReference>
<keyword evidence="8" id="KW-0547">Nucleotide-binding</keyword>
<keyword evidence="11 14" id="KW-1133">Transmembrane helix</keyword>
<dbReference type="Pfam" id="PF02518">
    <property type="entry name" value="HATPase_c"/>
    <property type="match status" value="1"/>
</dbReference>
<feature type="transmembrane region" description="Helical" evidence="14">
    <location>
        <begin position="311"/>
        <end position="330"/>
    </location>
</feature>
<dbReference type="PROSITE" id="PS50109">
    <property type="entry name" value="HIS_KIN"/>
    <property type="match status" value="1"/>
</dbReference>
<evidence type="ECO:0000256" key="10">
    <source>
        <dbReference type="ARBA" id="ARBA00022840"/>
    </source>
</evidence>
<evidence type="ECO:0000256" key="3">
    <source>
        <dbReference type="ARBA" id="ARBA00012438"/>
    </source>
</evidence>
<protein>
    <recommendedName>
        <fullName evidence="3">histidine kinase</fullName>
        <ecNumber evidence="3">2.7.13.3</ecNumber>
    </recommendedName>
</protein>
<dbReference type="EC" id="2.7.13.3" evidence="3"/>
<dbReference type="EMBL" id="LJUO01000012">
    <property type="protein sequence ID" value="KPK73280.1"/>
    <property type="molecule type" value="Genomic_DNA"/>
</dbReference>
<dbReference type="Pfam" id="PF02743">
    <property type="entry name" value="dCache_1"/>
    <property type="match status" value="1"/>
</dbReference>
<proteinExistence type="predicted"/>
<evidence type="ECO:0000256" key="7">
    <source>
        <dbReference type="ARBA" id="ARBA00022692"/>
    </source>
</evidence>
<dbReference type="Gene3D" id="1.10.287.130">
    <property type="match status" value="1"/>
</dbReference>
<keyword evidence="13 14" id="KW-0472">Membrane</keyword>
<evidence type="ECO:0000256" key="14">
    <source>
        <dbReference type="SAM" id="Phobius"/>
    </source>
</evidence>
<evidence type="ECO:0000259" key="15">
    <source>
        <dbReference type="PROSITE" id="PS50109"/>
    </source>
</evidence>
<evidence type="ECO:0000256" key="5">
    <source>
        <dbReference type="ARBA" id="ARBA00022553"/>
    </source>
</evidence>
<dbReference type="SMART" id="SM00387">
    <property type="entry name" value="HATPase_c"/>
    <property type="match status" value="1"/>
</dbReference>